<keyword evidence="4" id="KW-1185">Reference proteome</keyword>
<comment type="caution">
    <text evidence="3">The sequence shown here is derived from an EMBL/GenBank/DDBJ whole genome shotgun (WGS) entry which is preliminary data.</text>
</comment>
<dbReference type="AlphaFoldDB" id="A0A8J3PAT3"/>
<dbReference type="CDD" id="cd00093">
    <property type="entry name" value="HTH_XRE"/>
    <property type="match status" value="1"/>
</dbReference>
<dbReference type="RefSeq" id="WP_203698004.1">
    <property type="nucleotide sequence ID" value="NZ_BAAALC010000003.1"/>
</dbReference>
<feature type="domain" description="HTH cro/C1-type" evidence="2">
    <location>
        <begin position="30"/>
        <end position="72"/>
    </location>
</feature>
<dbReference type="PROSITE" id="PS50943">
    <property type="entry name" value="HTH_CROC1"/>
    <property type="match status" value="1"/>
</dbReference>
<accession>A0A8J3PAT3</accession>
<dbReference type="SUPFAM" id="SSF47413">
    <property type="entry name" value="lambda repressor-like DNA-binding domains"/>
    <property type="match status" value="1"/>
</dbReference>
<evidence type="ECO:0000259" key="2">
    <source>
        <dbReference type="PROSITE" id="PS50943"/>
    </source>
</evidence>
<reference evidence="3 4" key="1">
    <citation type="submission" date="2021-01" db="EMBL/GenBank/DDBJ databases">
        <title>Whole genome shotgun sequence of Catellatospora coxensis NBRC 107359.</title>
        <authorList>
            <person name="Komaki H."/>
            <person name="Tamura T."/>
        </authorList>
    </citation>
    <scope>NUCLEOTIDE SEQUENCE [LARGE SCALE GENOMIC DNA]</scope>
    <source>
        <strain evidence="3 4">NBRC 107359</strain>
    </source>
</reference>
<dbReference type="InterPro" id="IPR010982">
    <property type="entry name" value="Lambda_DNA-bd_dom_sf"/>
</dbReference>
<dbReference type="EMBL" id="BONI01000082">
    <property type="protein sequence ID" value="GIG10172.1"/>
    <property type="molecule type" value="Genomic_DNA"/>
</dbReference>
<protein>
    <recommendedName>
        <fullName evidence="2">HTH cro/C1-type domain-containing protein</fullName>
    </recommendedName>
</protein>
<feature type="region of interest" description="Disordered" evidence="1">
    <location>
        <begin position="133"/>
        <end position="155"/>
    </location>
</feature>
<sequence>MDTNDDWPREEWFAWFDRLVEDSEYPNEYQLARAAKVSHSAISNWRGGRQRPSTVSLRKLAGKLNVGEHEMLSRAGDPNANISVALPAPAIGSYAHGTQVELSAEERAAVAMIEASGLSAPLKKRLIEDHLEESRRAREERERQLRSKIDLLETT</sequence>
<organism evidence="3 4">
    <name type="scientific">Catellatospora coxensis</name>
    <dbReference type="NCBI Taxonomy" id="310354"/>
    <lineage>
        <taxon>Bacteria</taxon>
        <taxon>Bacillati</taxon>
        <taxon>Actinomycetota</taxon>
        <taxon>Actinomycetes</taxon>
        <taxon>Micromonosporales</taxon>
        <taxon>Micromonosporaceae</taxon>
        <taxon>Catellatospora</taxon>
    </lineage>
</organism>
<dbReference type="Proteomes" id="UP000630887">
    <property type="component" value="Unassembled WGS sequence"/>
</dbReference>
<dbReference type="GO" id="GO:0003677">
    <property type="term" value="F:DNA binding"/>
    <property type="evidence" value="ECO:0007669"/>
    <property type="project" value="InterPro"/>
</dbReference>
<name>A0A8J3PAT3_9ACTN</name>
<evidence type="ECO:0000313" key="4">
    <source>
        <dbReference type="Proteomes" id="UP000630887"/>
    </source>
</evidence>
<dbReference type="InterPro" id="IPR001387">
    <property type="entry name" value="Cro/C1-type_HTH"/>
</dbReference>
<dbReference type="Gene3D" id="1.10.260.40">
    <property type="entry name" value="lambda repressor-like DNA-binding domains"/>
    <property type="match status" value="1"/>
</dbReference>
<gene>
    <name evidence="3" type="ORF">Cco03nite_68720</name>
</gene>
<evidence type="ECO:0000313" key="3">
    <source>
        <dbReference type="EMBL" id="GIG10172.1"/>
    </source>
</evidence>
<evidence type="ECO:0000256" key="1">
    <source>
        <dbReference type="SAM" id="MobiDB-lite"/>
    </source>
</evidence>
<proteinExistence type="predicted"/>